<evidence type="ECO:0000256" key="1">
    <source>
        <dbReference type="SAM" id="SignalP"/>
    </source>
</evidence>
<feature type="signal peptide" evidence="1">
    <location>
        <begin position="1"/>
        <end position="30"/>
    </location>
</feature>
<dbReference type="RefSeq" id="WP_152778600.1">
    <property type="nucleotide sequence ID" value="NZ_VJZC01001027.1"/>
</dbReference>
<gene>
    <name evidence="2" type="ORF">FNH08_49800</name>
</gene>
<keyword evidence="1" id="KW-0732">Signal</keyword>
<dbReference type="Pfam" id="PF05630">
    <property type="entry name" value="NPP1"/>
    <property type="match status" value="1"/>
</dbReference>
<dbReference type="OrthoDB" id="4274514at2"/>
<accession>A0A5N8Y077</accession>
<feature type="chain" id="PRO_5024409809" evidence="1">
    <location>
        <begin position="31"/>
        <end position="258"/>
    </location>
</feature>
<dbReference type="PIRSF" id="PIRSF029958">
    <property type="entry name" value="Necrosis-inducing_protein"/>
    <property type="match status" value="1"/>
</dbReference>
<name>A0A5N8Y077_9ACTN</name>
<comment type="caution">
    <text evidence="2">The sequence shown here is derived from an EMBL/GenBank/DDBJ whole genome shotgun (WGS) entry which is preliminary data.</text>
</comment>
<dbReference type="PANTHER" id="PTHR33657:SF6">
    <property type="entry name" value="SECRETED PROTEIN"/>
    <property type="match status" value="1"/>
</dbReference>
<dbReference type="PANTHER" id="PTHR33657">
    <property type="entry name" value="DOMAIN PROTEIN, PUTATIVE (AFU_ORTHOLOGUE AFUA_5G00600)-RELATED"/>
    <property type="match status" value="1"/>
</dbReference>
<dbReference type="EMBL" id="VJZC01001027">
    <property type="protein sequence ID" value="MPY64956.1"/>
    <property type="molecule type" value="Genomic_DNA"/>
</dbReference>
<dbReference type="InterPro" id="IPR008701">
    <property type="entry name" value="NPP1"/>
</dbReference>
<evidence type="ECO:0000313" key="3">
    <source>
        <dbReference type="Proteomes" id="UP000400924"/>
    </source>
</evidence>
<sequence length="258" mass="27587">MSLRSRIRKTSLVMGMAAALTIGFASSASAAVLAPLPANATTLQRAFEPVYDYDTDSCYPAAAVDANGNLNGGLNPSGSITGGCRTANHLNNDNSYARSKCNQGWCGIVYASYFEKDQATVFGGGHRHDFESVIVWVQQGASQPAYVSTSAHGDYTTYAASSVAWLDAAKTHPKIVYHKDGVSTHAFRLASASEAPENDTGAWHYEDLVGWDQFPSTSVRDALANKDWGSANFPIKDGNFENNLNEGKPSGITFDAWG</sequence>
<proteinExistence type="predicted"/>
<reference evidence="2 3" key="1">
    <citation type="submission" date="2019-07" db="EMBL/GenBank/DDBJ databases">
        <title>New species of Amycolatopsis and Streptomyces.</title>
        <authorList>
            <person name="Duangmal K."/>
            <person name="Teo W.F.A."/>
            <person name="Lipun K."/>
        </authorList>
    </citation>
    <scope>NUCLEOTIDE SEQUENCE [LARGE SCALE GENOMIC DNA]</scope>
    <source>
        <strain evidence="2 3">NBRC 106415</strain>
    </source>
</reference>
<organism evidence="2 3">
    <name type="scientific">Streptomyces spongiae</name>
    <dbReference type="NCBI Taxonomy" id="565072"/>
    <lineage>
        <taxon>Bacteria</taxon>
        <taxon>Bacillati</taxon>
        <taxon>Actinomycetota</taxon>
        <taxon>Actinomycetes</taxon>
        <taxon>Kitasatosporales</taxon>
        <taxon>Streptomycetaceae</taxon>
        <taxon>Streptomyces</taxon>
    </lineage>
</organism>
<keyword evidence="3" id="KW-1185">Reference proteome</keyword>
<dbReference type="Proteomes" id="UP000400924">
    <property type="component" value="Unassembled WGS sequence"/>
</dbReference>
<dbReference type="AlphaFoldDB" id="A0A5N8Y077"/>
<evidence type="ECO:0000313" key="2">
    <source>
        <dbReference type="EMBL" id="MPY64956.1"/>
    </source>
</evidence>
<protein>
    <submittedName>
        <fullName evidence="2">Necrosis inducing protein (NPP1)</fullName>
    </submittedName>
</protein>